<dbReference type="OrthoDB" id="2666994at2759"/>
<feature type="region of interest" description="Disordered" evidence="1">
    <location>
        <begin position="114"/>
        <end position="135"/>
    </location>
</feature>
<evidence type="ECO:0000313" key="2">
    <source>
        <dbReference type="EMBL" id="KAG1785802.1"/>
    </source>
</evidence>
<dbReference type="EMBL" id="JABBWE010000103">
    <property type="protein sequence ID" value="KAG1785802.1"/>
    <property type="molecule type" value="Genomic_DNA"/>
</dbReference>
<sequence length="293" mass="32632">MNFNLAPFFSNDLQDEGPCAYPSTPLQRPYYLSNAGTPSTPSHHSDSPPRSPSLVSTTGSAANASDADDDVLPLTPDSKSSFRIAHNGAWLHKLEYSPKSTHHIFFYGSSSSGAGPQTQSCPPESEHNSLPNHRPTVFEDQSLFDRLSGRYVDPKDTSEALSERAKKSYMRILQDLNVTTFQCAIQYLEAVHERHRMLYHAACWEVSEHARREALARSMCETLKHNFVTAEQEVRLLLEIFSQRLALSHHPVASCSVEASEISRASVRRTDAVLSIVNGAKELRSGDSWYVLL</sequence>
<keyword evidence="3" id="KW-1185">Reference proteome</keyword>
<evidence type="ECO:0000313" key="3">
    <source>
        <dbReference type="Proteomes" id="UP000719766"/>
    </source>
</evidence>
<name>A0A9P7ACS4_9AGAM</name>
<proteinExistence type="predicted"/>
<protein>
    <submittedName>
        <fullName evidence="2">Uncharacterized protein</fullName>
    </submittedName>
</protein>
<accession>A0A9P7ACS4</accession>
<organism evidence="2 3">
    <name type="scientific">Suillus plorans</name>
    <dbReference type="NCBI Taxonomy" id="116603"/>
    <lineage>
        <taxon>Eukaryota</taxon>
        <taxon>Fungi</taxon>
        <taxon>Dikarya</taxon>
        <taxon>Basidiomycota</taxon>
        <taxon>Agaricomycotina</taxon>
        <taxon>Agaricomycetes</taxon>
        <taxon>Agaricomycetidae</taxon>
        <taxon>Boletales</taxon>
        <taxon>Suillineae</taxon>
        <taxon>Suillaceae</taxon>
        <taxon>Suillus</taxon>
    </lineage>
</organism>
<feature type="region of interest" description="Disordered" evidence="1">
    <location>
        <begin position="11"/>
        <end position="73"/>
    </location>
</feature>
<dbReference type="AlphaFoldDB" id="A0A9P7ACS4"/>
<dbReference type="GeneID" id="64601512"/>
<comment type="caution">
    <text evidence="2">The sequence shown here is derived from an EMBL/GenBank/DDBJ whole genome shotgun (WGS) entry which is preliminary data.</text>
</comment>
<dbReference type="RefSeq" id="XP_041153285.1">
    <property type="nucleotide sequence ID" value="XM_041307748.1"/>
</dbReference>
<dbReference type="Proteomes" id="UP000719766">
    <property type="component" value="Unassembled WGS sequence"/>
</dbReference>
<evidence type="ECO:0000256" key="1">
    <source>
        <dbReference type="SAM" id="MobiDB-lite"/>
    </source>
</evidence>
<gene>
    <name evidence="2" type="ORF">HD556DRAFT_1450355</name>
</gene>
<reference evidence="2" key="1">
    <citation type="journal article" date="2020" name="New Phytol.">
        <title>Comparative genomics reveals dynamic genome evolution in host specialist ectomycorrhizal fungi.</title>
        <authorList>
            <person name="Lofgren L.A."/>
            <person name="Nguyen N.H."/>
            <person name="Vilgalys R."/>
            <person name="Ruytinx J."/>
            <person name="Liao H.L."/>
            <person name="Branco S."/>
            <person name="Kuo A."/>
            <person name="LaButti K."/>
            <person name="Lipzen A."/>
            <person name="Andreopoulos W."/>
            <person name="Pangilinan J."/>
            <person name="Riley R."/>
            <person name="Hundley H."/>
            <person name="Na H."/>
            <person name="Barry K."/>
            <person name="Grigoriev I.V."/>
            <person name="Stajich J.E."/>
            <person name="Kennedy P.G."/>
        </authorList>
    </citation>
    <scope>NUCLEOTIDE SEQUENCE</scope>
    <source>
        <strain evidence="2">S12</strain>
    </source>
</reference>